<organism evidence="1 2">
    <name type="scientific">Chryseobacterium lacus</name>
    <dbReference type="NCBI Taxonomy" id="2058346"/>
    <lineage>
        <taxon>Bacteria</taxon>
        <taxon>Pseudomonadati</taxon>
        <taxon>Bacteroidota</taxon>
        <taxon>Flavobacteriia</taxon>
        <taxon>Flavobacteriales</taxon>
        <taxon>Weeksellaceae</taxon>
        <taxon>Chryseobacterium group</taxon>
        <taxon>Chryseobacterium</taxon>
    </lineage>
</organism>
<evidence type="ECO:0000313" key="2">
    <source>
        <dbReference type="Proteomes" id="UP000252172"/>
    </source>
</evidence>
<comment type="caution">
    <text evidence="1">The sequence shown here is derived from an EMBL/GenBank/DDBJ whole genome shotgun (WGS) entry which is preliminary data.</text>
</comment>
<protein>
    <recommendedName>
        <fullName evidence="3">6-bladed beta-propeller</fullName>
    </recommendedName>
</protein>
<dbReference type="AlphaFoldDB" id="A0A368MZL7"/>
<name>A0A368MZL7_9FLAO</name>
<gene>
    <name evidence="1" type="ORF">DQ356_07605</name>
</gene>
<proteinExistence type="predicted"/>
<evidence type="ECO:0000313" key="1">
    <source>
        <dbReference type="EMBL" id="RCU42844.1"/>
    </source>
</evidence>
<evidence type="ECO:0008006" key="3">
    <source>
        <dbReference type="Google" id="ProtNLM"/>
    </source>
</evidence>
<reference evidence="1 2" key="1">
    <citation type="submission" date="2018-07" db="EMBL/GenBank/DDBJ databases">
        <title>Chryseobacterium lacus sp. nov., isolated from lake water.</title>
        <authorList>
            <person name="Li C.-M."/>
        </authorList>
    </citation>
    <scope>NUCLEOTIDE SEQUENCE [LARGE SCALE GENOMIC DNA]</scope>
    <source>
        <strain evidence="1 2">YLOS41</strain>
    </source>
</reference>
<sequence>MLIFMSCLLSAQRRLPLDSAQILGTTSFSADDYGNIYFYKNKELSFTKVDSLGKLHGRMLLITPYKVQNVQNPMNITLFSENAQQIKFIDQNLNEIQKIDLRRFGFIKMAYAEDLQQIWLLDESTKRLLQYNFREDRIIHTIPFPISFDEIKEMLIFNNKVYFIRKNQFLVYDLKARQLFAETVDSAVKLRRENDRIYIIGAQQIFQYLPDNPHLKTVFHAPKATNVDKNSSAYFEIRGNNVYLYLLK</sequence>
<dbReference type="EMBL" id="QPIE01000005">
    <property type="protein sequence ID" value="RCU42844.1"/>
    <property type="molecule type" value="Genomic_DNA"/>
</dbReference>
<dbReference type="OrthoDB" id="1241786at2"/>
<keyword evidence="2" id="KW-1185">Reference proteome</keyword>
<dbReference type="Proteomes" id="UP000252172">
    <property type="component" value="Unassembled WGS sequence"/>
</dbReference>
<accession>A0A368MZL7</accession>